<comment type="similarity">
    <text evidence="10">Belongs to the ELO family.</text>
</comment>
<evidence type="ECO:0000256" key="5">
    <source>
        <dbReference type="ARBA" id="ARBA00022832"/>
    </source>
</evidence>
<accession>A0AAV9JC89</accession>
<feature type="transmembrane region" description="Helical" evidence="10">
    <location>
        <begin position="213"/>
        <end position="231"/>
    </location>
</feature>
<dbReference type="GO" id="GO:0042761">
    <property type="term" value="P:very long-chain fatty acid biosynthetic process"/>
    <property type="evidence" value="ECO:0007669"/>
    <property type="project" value="TreeGrafter"/>
</dbReference>
<name>A0AAV9JC89_9PEZI</name>
<keyword evidence="9 10" id="KW-0275">Fatty acid biosynthesis</keyword>
<evidence type="ECO:0000256" key="11">
    <source>
        <dbReference type="SAM" id="MobiDB-lite"/>
    </source>
</evidence>
<dbReference type="EC" id="2.3.1.-" evidence="10"/>
<dbReference type="GO" id="GO:0034625">
    <property type="term" value="P:fatty acid elongation, monounsaturated fatty acid"/>
    <property type="evidence" value="ECO:0007669"/>
    <property type="project" value="TreeGrafter"/>
</dbReference>
<evidence type="ECO:0000313" key="13">
    <source>
        <dbReference type="Proteomes" id="UP001324427"/>
    </source>
</evidence>
<keyword evidence="4 10" id="KW-0812">Transmembrane</keyword>
<comment type="catalytic activity">
    <reaction evidence="10">
        <text>an acyl-CoA + malonyl-CoA + H(+) = a 3-oxoacyl-CoA + CO2 + CoA</text>
        <dbReference type="Rhea" id="RHEA:50252"/>
        <dbReference type="ChEBI" id="CHEBI:15378"/>
        <dbReference type="ChEBI" id="CHEBI:16526"/>
        <dbReference type="ChEBI" id="CHEBI:57287"/>
        <dbReference type="ChEBI" id="CHEBI:57384"/>
        <dbReference type="ChEBI" id="CHEBI:58342"/>
        <dbReference type="ChEBI" id="CHEBI:90726"/>
    </reaction>
    <physiologicalReaction direction="left-to-right" evidence="10">
        <dbReference type="Rhea" id="RHEA:50253"/>
    </physiologicalReaction>
</comment>
<feature type="compositionally biased region" description="Basic and acidic residues" evidence="11">
    <location>
        <begin position="454"/>
        <end position="525"/>
    </location>
</feature>
<dbReference type="GO" id="GO:0030148">
    <property type="term" value="P:sphingolipid biosynthetic process"/>
    <property type="evidence" value="ECO:0007669"/>
    <property type="project" value="TreeGrafter"/>
</dbReference>
<evidence type="ECO:0000256" key="10">
    <source>
        <dbReference type="RuleBase" id="RU361115"/>
    </source>
</evidence>
<feature type="transmembrane region" description="Helical" evidence="10">
    <location>
        <begin position="237"/>
        <end position="261"/>
    </location>
</feature>
<feature type="transmembrane region" description="Helical" evidence="10">
    <location>
        <begin position="91"/>
        <end position="111"/>
    </location>
</feature>
<feature type="compositionally biased region" description="Low complexity" evidence="11">
    <location>
        <begin position="541"/>
        <end position="553"/>
    </location>
</feature>
<keyword evidence="7 10" id="KW-0443">Lipid metabolism</keyword>
<feature type="transmembrane region" description="Helical" evidence="10">
    <location>
        <begin position="408"/>
        <end position="429"/>
    </location>
</feature>
<keyword evidence="8 10" id="KW-0472">Membrane</keyword>
<evidence type="ECO:0000256" key="8">
    <source>
        <dbReference type="ARBA" id="ARBA00023136"/>
    </source>
</evidence>
<comment type="subcellular location">
    <subcellularLocation>
        <location evidence="1">Membrane</location>
        <topology evidence="1">Multi-pass membrane protein</topology>
    </subcellularLocation>
</comment>
<evidence type="ECO:0000313" key="12">
    <source>
        <dbReference type="EMBL" id="KAK4542658.1"/>
    </source>
</evidence>
<evidence type="ECO:0000256" key="3">
    <source>
        <dbReference type="ARBA" id="ARBA00022679"/>
    </source>
</evidence>
<gene>
    <name evidence="12" type="ORF">LTR36_006230</name>
</gene>
<dbReference type="Pfam" id="PF01151">
    <property type="entry name" value="ELO"/>
    <property type="match status" value="1"/>
</dbReference>
<evidence type="ECO:0000256" key="1">
    <source>
        <dbReference type="ARBA" id="ARBA00004141"/>
    </source>
</evidence>
<sequence length="977" mass="106357">MSGPSVHFSWPTAFTPIPDALPQVLPPPIDERTLRAPFGIETDLFNFALRPDVPIVFVAVYITAVVLLNAYNRSRDHKPWWIARQKPFQWFVVVHNVLLAIFSIATFAAMWRAAAHTWPGLHNPNGAAGIADALCKINGPRGLGDAATYNSTINIWEVKNAAIHLGYDAKPDTSDVGRLWNEGLAFWGWMFYASKFYEALDTLIILAKGKRCATLATYHHVGAILCMWAGLRYMSPPIWMFVLMNSAIQALMYIYFTLSAIGVRVPQSLKRTVTSLQIAHFVFGATFAALHLFIQYDIPVSTPYQVATTVQRAVSSASSAVSSVSSEFSKVAASPTATATLGALIKKLLLRAAGEEGVAERVHDRRTGKLTSPHMEEKIQHFNEQTWETKYRTDYTKVNCIDTTGQAFAIYLNLLYLAPLAFLFARFFVRAYTQRGKPKSASQAAKQITSSEQEAERRTTEAIEASGKRIEDELRKHGPEAAEKVRQETNDLHEQLREDVKRMKDGTFRGDRRVSDRVASFERQVKTTAQKAVDKGKEMVNGNGSPRRSGSPSKGDRDGVKEEDDSAIDDDESEKDGEQQGKDRPDFKDEASQPQQDGSESTQKDKTSRSQQGEPAQSQKPSESQESKPSSSKESKPSDSRESKPSDSKQGKSDIHDSTPTDAKKDKSSDSQDGKPSDAKKGKPSDSQKGKPAKLEKDKPSESQKPKSSDSQKYNPSGSRNASPSKSGKDKLLGSRNASPSKSGKGKPTGSQSDKSSDSQRPQSSDSQKDKPTGSQRPKSSDSQKDKPSGSQKNTSSSQQKPNNEAKENQPPLGSGANNQSEQTQDENMADSKLVREGGAQGQDGGDKGAGGKSSSDRTTGNQKPGDAGHKEKQGSRSLGSGTNNEPEQKQDENMADSQALRPGAGEEKPQGEDEGGDEDPDAMGKSGSIIDLTKERARDARKEAEGSKDLFDGKNPAAGAEEDGSPWKPPGATQHS</sequence>
<feature type="compositionally biased region" description="Basic and acidic residues" evidence="11">
    <location>
        <begin position="779"/>
        <end position="788"/>
    </location>
</feature>
<keyword evidence="6 10" id="KW-1133">Transmembrane helix</keyword>
<feature type="compositionally biased region" description="Basic and acidic residues" evidence="11">
    <location>
        <begin position="576"/>
        <end position="591"/>
    </location>
</feature>
<feature type="transmembrane region" description="Helical" evidence="10">
    <location>
        <begin position="53"/>
        <end position="71"/>
    </location>
</feature>
<feature type="compositionally biased region" description="Polar residues" evidence="11">
    <location>
        <begin position="876"/>
        <end position="886"/>
    </location>
</feature>
<dbReference type="InterPro" id="IPR002076">
    <property type="entry name" value="ELO_fam"/>
</dbReference>
<evidence type="ECO:0000256" key="6">
    <source>
        <dbReference type="ARBA" id="ARBA00022989"/>
    </source>
</evidence>
<organism evidence="12 13">
    <name type="scientific">Oleoguttula mirabilis</name>
    <dbReference type="NCBI Taxonomy" id="1507867"/>
    <lineage>
        <taxon>Eukaryota</taxon>
        <taxon>Fungi</taxon>
        <taxon>Dikarya</taxon>
        <taxon>Ascomycota</taxon>
        <taxon>Pezizomycotina</taxon>
        <taxon>Dothideomycetes</taxon>
        <taxon>Dothideomycetidae</taxon>
        <taxon>Mycosphaerellales</taxon>
        <taxon>Teratosphaeriaceae</taxon>
        <taxon>Oleoguttula</taxon>
    </lineage>
</organism>
<feature type="compositionally biased region" description="Basic and acidic residues" evidence="11">
    <location>
        <begin position="623"/>
        <end position="710"/>
    </location>
</feature>
<proteinExistence type="inferred from homology"/>
<keyword evidence="13" id="KW-1185">Reference proteome</keyword>
<dbReference type="GO" id="GO:0034626">
    <property type="term" value="P:fatty acid elongation, polyunsaturated fatty acid"/>
    <property type="evidence" value="ECO:0007669"/>
    <property type="project" value="TreeGrafter"/>
</dbReference>
<keyword evidence="3 10" id="KW-0808">Transferase</keyword>
<feature type="compositionally biased region" description="Basic and acidic residues" evidence="11">
    <location>
        <begin position="933"/>
        <end position="953"/>
    </location>
</feature>
<feature type="region of interest" description="Disordered" evidence="11">
    <location>
        <begin position="439"/>
        <end position="977"/>
    </location>
</feature>
<keyword evidence="2 10" id="KW-0444">Lipid biosynthesis</keyword>
<keyword evidence="5 10" id="KW-0276">Fatty acid metabolism</keyword>
<comment type="caution">
    <text evidence="12">The sequence shown here is derived from an EMBL/GenBank/DDBJ whole genome shotgun (WGS) entry which is preliminary data.</text>
</comment>
<feature type="compositionally biased region" description="Low complexity" evidence="11">
    <location>
        <begin position="751"/>
        <end position="766"/>
    </location>
</feature>
<evidence type="ECO:0000256" key="4">
    <source>
        <dbReference type="ARBA" id="ARBA00022692"/>
    </source>
</evidence>
<evidence type="ECO:0000256" key="9">
    <source>
        <dbReference type="ARBA" id="ARBA00023160"/>
    </source>
</evidence>
<feature type="transmembrane region" description="Helical" evidence="10">
    <location>
        <begin position="184"/>
        <end position="206"/>
    </location>
</feature>
<evidence type="ECO:0000256" key="7">
    <source>
        <dbReference type="ARBA" id="ARBA00023098"/>
    </source>
</evidence>
<reference evidence="12 13" key="1">
    <citation type="submission" date="2021-11" db="EMBL/GenBank/DDBJ databases">
        <title>Black yeast isolated from Biological Soil Crust.</title>
        <authorList>
            <person name="Kurbessoian T."/>
        </authorList>
    </citation>
    <scope>NUCLEOTIDE SEQUENCE [LARGE SCALE GENOMIC DNA]</scope>
    <source>
        <strain evidence="12 13">CCFEE 5522</strain>
    </source>
</reference>
<dbReference type="GO" id="GO:0009922">
    <property type="term" value="F:fatty acid elongase activity"/>
    <property type="evidence" value="ECO:0007669"/>
    <property type="project" value="InterPro"/>
</dbReference>
<feature type="compositionally biased region" description="Acidic residues" evidence="11">
    <location>
        <begin position="561"/>
        <end position="575"/>
    </location>
</feature>
<feature type="compositionally biased region" description="Polar residues" evidence="11">
    <location>
        <begin position="592"/>
        <end position="601"/>
    </location>
</feature>
<protein>
    <recommendedName>
        <fullName evidence="10">Elongation of fatty acids protein</fullName>
        <ecNumber evidence="10">2.3.1.-</ecNumber>
    </recommendedName>
</protein>
<dbReference type="PANTHER" id="PTHR11157">
    <property type="entry name" value="FATTY ACID ACYL TRANSFERASE-RELATED"/>
    <property type="match status" value="1"/>
</dbReference>
<evidence type="ECO:0000256" key="2">
    <source>
        <dbReference type="ARBA" id="ARBA00022516"/>
    </source>
</evidence>
<feature type="compositionally biased region" description="Polar residues" evidence="11">
    <location>
        <begin position="711"/>
        <end position="726"/>
    </location>
</feature>
<dbReference type="EMBL" id="JAVFHQ010000039">
    <property type="protein sequence ID" value="KAK4542658.1"/>
    <property type="molecule type" value="Genomic_DNA"/>
</dbReference>
<dbReference type="AlphaFoldDB" id="A0AAV9JC89"/>
<dbReference type="PANTHER" id="PTHR11157:SF169">
    <property type="entry name" value="ELONGATION OF FATTY ACIDS PROTEIN"/>
    <property type="match status" value="1"/>
</dbReference>
<feature type="compositionally biased region" description="Polar residues" evidence="11">
    <location>
        <begin position="794"/>
        <end position="803"/>
    </location>
</feature>
<feature type="compositionally biased region" description="Gly residues" evidence="11">
    <location>
        <begin position="839"/>
        <end position="852"/>
    </location>
</feature>
<dbReference type="GO" id="GO:0019367">
    <property type="term" value="P:fatty acid elongation, saturated fatty acid"/>
    <property type="evidence" value="ECO:0007669"/>
    <property type="project" value="TreeGrafter"/>
</dbReference>
<feature type="compositionally biased region" description="Acidic residues" evidence="11">
    <location>
        <begin position="913"/>
        <end position="922"/>
    </location>
</feature>
<dbReference type="GO" id="GO:0005789">
    <property type="term" value="C:endoplasmic reticulum membrane"/>
    <property type="evidence" value="ECO:0007669"/>
    <property type="project" value="TreeGrafter"/>
</dbReference>
<dbReference type="Proteomes" id="UP001324427">
    <property type="component" value="Unassembled WGS sequence"/>
</dbReference>